<evidence type="ECO:0000313" key="3">
    <source>
        <dbReference type="EMBL" id="MCH6264851.1"/>
    </source>
</evidence>
<evidence type="ECO:0000313" key="2">
    <source>
        <dbReference type="EMBL" id="MBS4186426.1"/>
    </source>
</evidence>
<comment type="caution">
    <text evidence="2">The sequence shown here is derived from an EMBL/GenBank/DDBJ whole genome shotgun (WGS) entry which is preliminary data.</text>
</comment>
<evidence type="ECO:0000259" key="1">
    <source>
        <dbReference type="Pfam" id="PF09951"/>
    </source>
</evidence>
<organism evidence="2">
    <name type="scientific">Neobacillus citreus</name>
    <dbReference type="NCBI Taxonomy" id="2833578"/>
    <lineage>
        <taxon>Bacteria</taxon>
        <taxon>Bacillati</taxon>
        <taxon>Bacillota</taxon>
        <taxon>Bacilli</taxon>
        <taxon>Bacillales</taxon>
        <taxon>Bacillaceae</taxon>
        <taxon>Neobacillus</taxon>
    </lineage>
</organism>
<sequence>MRKCLGLKRRQKKFYIPGDKIIRLIHSEEGCIASDRITVDGCKVGFMYREEPYQNGNPDSGWRFLAGDESDEYMDNAENHSVFQVNTICNYDNEIIPFLSSPPGTAYIRDEEGKLVLDEEWEQPED</sequence>
<dbReference type="RefSeq" id="WP_213146232.1">
    <property type="nucleotide sequence ID" value="NZ_JAGYPE020000005.1"/>
</dbReference>
<dbReference type="Pfam" id="PF09951">
    <property type="entry name" value="Imm33"/>
    <property type="match status" value="1"/>
</dbReference>
<reference evidence="2" key="1">
    <citation type="submission" date="2021-05" db="EMBL/GenBank/DDBJ databases">
        <title>Novel Bacillus species.</title>
        <authorList>
            <person name="Liu G."/>
        </authorList>
    </citation>
    <scope>NUCLEOTIDE SEQUENCE</scope>
    <source>
        <strain evidence="2 4">FJAT-50051</strain>
    </source>
</reference>
<feature type="domain" description="Immunity protein Imm33" evidence="1">
    <location>
        <begin position="31"/>
        <end position="116"/>
    </location>
</feature>
<dbReference type="InterPro" id="IPR018689">
    <property type="entry name" value="Imm33_dom"/>
</dbReference>
<accession>A0A942YCD2</accession>
<protein>
    <submittedName>
        <fullName evidence="2">DUF2185 domain-containing protein</fullName>
    </submittedName>
</protein>
<dbReference type="AlphaFoldDB" id="A0A942YCD2"/>
<dbReference type="EMBL" id="JAGYPE010000007">
    <property type="protein sequence ID" value="MBS4186426.1"/>
    <property type="molecule type" value="Genomic_DNA"/>
</dbReference>
<dbReference type="Proteomes" id="UP000677265">
    <property type="component" value="Unassembled WGS sequence"/>
</dbReference>
<evidence type="ECO:0000313" key="4">
    <source>
        <dbReference type="Proteomes" id="UP000677265"/>
    </source>
</evidence>
<proteinExistence type="predicted"/>
<dbReference type="PANTHER" id="PTHR38743">
    <property type="entry name" value="SIMILAR TO GLYOXYLASE I FAMILY PROTEIN"/>
    <property type="match status" value="1"/>
</dbReference>
<dbReference type="PANTHER" id="PTHR38743:SF2">
    <property type="entry name" value="DUF2185 DOMAIN-CONTAINING PROTEIN"/>
    <property type="match status" value="1"/>
</dbReference>
<gene>
    <name evidence="3" type="ORF">KHB02_004840</name>
    <name evidence="2" type="ORF">KHB02_34225</name>
</gene>
<name>A0A942YCD2_9BACI</name>
<keyword evidence="4" id="KW-1185">Reference proteome</keyword>
<dbReference type="EMBL" id="JAGYPE020000005">
    <property type="protein sequence ID" value="MCH6264851.1"/>
    <property type="molecule type" value="Genomic_DNA"/>
</dbReference>